<dbReference type="Proteomes" id="UP001318401">
    <property type="component" value="Unassembled WGS sequence"/>
</dbReference>
<organism evidence="1 2">
    <name type="scientific">Vreelandella venusta</name>
    <dbReference type="NCBI Taxonomy" id="44935"/>
    <lineage>
        <taxon>Bacteria</taxon>
        <taxon>Pseudomonadati</taxon>
        <taxon>Pseudomonadota</taxon>
        <taxon>Gammaproteobacteria</taxon>
        <taxon>Oceanospirillales</taxon>
        <taxon>Halomonadaceae</taxon>
        <taxon>Vreelandella</taxon>
    </lineage>
</organism>
<accession>A0ABX2B8G8</accession>
<protein>
    <submittedName>
        <fullName evidence="1">Uncharacterized protein</fullName>
    </submittedName>
</protein>
<evidence type="ECO:0000313" key="1">
    <source>
        <dbReference type="EMBL" id="NPT30107.1"/>
    </source>
</evidence>
<keyword evidence="2" id="KW-1185">Reference proteome</keyword>
<sequence>MADIDPKRSFLKMEQASEFLLYGLIKINNSRNHRLGRSWQAAFAGKNCQYVDSLIERAV</sequence>
<evidence type="ECO:0000313" key="2">
    <source>
        <dbReference type="Proteomes" id="UP001318401"/>
    </source>
</evidence>
<proteinExistence type="predicted"/>
<dbReference type="RefSeq" id="WP_125749680.1">
    <property type="nucleotide sequence ID" value="NZ_CP034367.1"/>
</dbReference>
<dbReference type="EMBL" id="QDKN01000002">
    <property type="protein sequence ID" value="NPT30107.1"/>
    <property type="molecule type" value="Genomic_DNA"/>
</dbReference>
<gene>
    <name evidence="1" type="ORF">DDR56_05915</name>
</gene>
<reference evidence="1 2" key="1">
    <citation type="submission" date="2018-04" db="EMBL/GenBank/DDBJ databases">
        <authorList>
            <person name="Li G."/>
            <person name="Du W."/>
            <person name="Bai Y."/>
        </authorList>
    </citation>
    <scope>NUCLEOTIDE SEQUENCE [LARGE SCALE GENOMIC DNA]</scope>
    <source>
        <strain evidence="1 2">YYYZ-3</strain>
    </source>
</reference>
<name>A0ABX2B8G8_9GAMM</name>
<comment type="caution">
    <text evidence="1">The sequence shown here is derived from an EMBL/GenBank/DDBJ whole genome shotgun (WGS) entry which is preliminary data.</text>
</comment>